<protein>
    <recommendedName>
        <fullName evidence="3">Putative 2-succinyl-6-hydroxy-2,4-cyclohexadiene-1-carboxylate synthase</fullName>
        <shortName evidence="3">SHCHC synthase</shortName>
        <ecNumber evidence="3">4.2.99.20</ecNumber>
    </recommendedName>
</protein>
<keyword evidence="2 3" id="KW-0456">Lyase</keyword>
<comment type="subunit">
    <text evidence="3">Monomer.</text>
</comment>
<dbReference type="EMBL" id="CP086654">
    <property type="protein sequence ID" value="UEX89517.1"/>
    <property type="molecule type" value="Genomic_DNA"/>
</dbReference>
<dbReference type="NCBIfam" id="TIGR03695">
    <property type="entry name" value="menH_SHCHC"/>
    <property type="match status" value="1"/>
</dbReference>
<evidence type="ECO:0000256" key="2">
    <source>
        <dbReference type="ARBA" id="ARBA00023239"/>
    </source>
</evidence>
<keyword evidence="6" id="KW-1185">Reference proteome</keyword>
<dbReference type="InterPro" id="IPR000073">
    <property type="entry name" value="AB_hydrolase_1"/>
</dbReference>
<comment type="catalytic activity">
    <reaction evidence="3">
        <text>5-enolpyruvoyl-6-hydroxy-2-succinyl-cyclohex-3-ene-1-carboxylate = (1R,6R)-6-hydroxy-2-succinyl-cyclohexa-2,4-diene-1-carboxylate + pyruvate</text>
        <dbReference type="Rhea" id="RHEA:25597"/>
        <dbReference type="ChEBI" id="CHEBI:15361"/>
        <dbReference type="ChEBI" id="CHEBI:58689"/>
        <dbReference type="ChEBI" id="CHEBI:58818"/>
        <dbReference type="EC" id="4.2.99.20"/>
    </reaction>
</comment>
<evidence type="ECO:0000259" key="4">
    <source>
        <dbReference type="Pfam" id="PF12697"/>
    </source>
</evidence>
<accession>A0ABY3PB35</accession>
<dbReference type="HAMAP" id="MF_01660">
    <property type="entry name" value="MenH"/>
    <property type="match status" value="1"/>
</dbReference>
<keyword evidence="1 3" id="KW-0474">Menaquinone biosynthesis</keyword>
<evidence type="ECO:0000313" key="5">
    <source>
        <dbReference type="EMBL" id="UEX89517.1"/>
    </source>
</evidence>
<dbReference type="RefSeq" id="WP_229292024.1">
    <property type="nucleotide sequence ID" value="NZ_CP086654.1"/>
</dbReference>
<evidence type="ECO:0000256" key="3">
    <source>
        <dbReference type="HAMAP-Rule" id="MF_01660"/>
    </source>
</evidence>
<dbReference type="EC" id="4.2.99.20" evidence="3"/>
<evidence type="ECO:0000256" key="1">
    <source>
        <dbReference type="ARBA" id="ARBA00022428"/>
    </source>
</evidence>
<dbReference type="InterPro" id="IPR029058">
    <property type="entry name" value="AB_hydrolase_fold"/>
</dbReference>
<dbReference type="InterPro" id="IPR022485">
    <property type="entry name" value="SHCHC_synthase_MenH"/>
</dbReference>
<dbReference type="GO" id="GO:0070205">
    <property type="term" value="F:2-succinyl-6-hydroxy-2,4-cyclohexadiene-1-carboxylate synthase activity"/>
    <property type="evidence" value="ECO:0007669"/>
    <property type="project" value="UniProtKB-EC"/>
</dbReference>
<reference evidence="5 6" key="1">
    <citation type="journal article" date="2022" name="Pathogens">
        <title>Staphylococcus ratti sp. nov. Isolated from a Lab Rat.</title>
        <authorList>
            <person name="Kovarovic V."/>
            <person name="Sedlacek I."/>
            <person name="Petras P."/>
            <person name="Kralova S."/>
            <person name="Maslanova I."/>
            <person name="Svec P."/>
            <person name="Neumann-Schaal M."/>
            <person name="Botka T."/>
            <person name="Gelbicova T."/>
            <person name="Stankova E."/>
            <person name="Doskar J."/>
            <person name="Pantucek R."/>
        </authorList>
    </citation>
    <scope>NUCLEOTIDE SEQUENCE [LARGE SCALE GENOMIC DNA]</scope>
    <source>
        <strain evidence="5 6">CCM 9025</strain>
    </source>
</reference>
<comment type="pathway">
    <text evidence="3">Quinol/quinone metabolism; 1,4-dihydroxy-2-naphthoate biosynthesis; 1,4-dihydroxy-2-naphthoate from chorismate: step 3/7.</text>
</comment>
<dbReference type="SUPFAM" id="SSF53474">
    <property type="entry name" value="alpha/beta-Hydrolases"/>
    <property type="match status" value="1"/>
</dbReference>
<evidence type="ECO:0000313" key="6">
    <source>
        <dbReference type="Proteomes" id="UP001197626"/>
    </source>
</evidence>
<dbReference type="PANTHER" id="PTHR42916:SF1">
    <property type="entry name" value="PROTEIN PHYLLO, CHLOROPLASTIC"/>
    <property type="match status" value="1"/>
</dbReference>
<sequence>MLHYKVYEAKQPSNTVCILLHGFMSDSSIFDQHIATLTKSVKVVTVDLPGHGKDESSLEEQWHFQWIAEQLYQVIREVKEACVVLHGYSMGARVALYYGCYYPELLNGLILESGSPGIDDGLQRAERSQVDEARAKVLELAPFETFVKDWERLPLFQSQRFLDEAEQQRIRQMRLRQSPEKLAKALREYGTGVMPNLWGTLENLRMPVQLIVGEWDEKFVSIAQNMLPALQHGKLDVVPQVGHTVHVEDVAKFDTITLDFIKGLNEEDNDGKTMGNIKRI</sequence>
<proteinExistence type="inferred from homology"/>
<comment type="function">
    <text evidence="3">Catalyzes a proton abstraction reaction that results in 2,5-elimination of pyruvate from 2-succinyl-5-enolpyruvyl-6-hydroxy-3-cyclohexene-1-carboxylate (SEPHCHC) and the formation of 2-succinyl-6-hydroxy-2,4-cyclohexadiene-1-carboxylate (SHCHC).</text>
</comment>
<comment type="similarity">
    <text evidence="3">Belongs to the AB hydrolase superfamily. MenH family.</text>
</comment>
<dbReference type="PANTHER" id="PTHR42916">
    <property type="entry name" value="2-SUCCINYL-5-ENOLPYRUVYL-6-HYDROXY-3-CYCLOHEXENE-1-CARBOXYLATE SYNTHASE"/>
    <property type="match status" value="1"/>
</dbReference>
<dbReference type="Gene3D" id="3.40.50.1820">
    <property type="entry name" value="alpha/beta hydrolase"/>
    <property type="match status" value="1"/>
</dbReference>
<feature type="domain" description="AB hydrolase-1" evidence="4">
    <location>
        <begin position="18"/>
        <end position="249"/>
    </location>
</feature>
<comment type="pathway">
    <text evidence="3">Quinol/quinone metabolism; menaquinone biosynthesis.</text>
</comment>
<organism evidence="5 6">
    <name type="scientific">Staphylococcus ratti</name>
    <dbReference type="NCBI Taxonomy" id="2892440"/>
    <lineage>
        <taxon>Bacteria</taxon>
        <taxon>Bacillati</taxon>
        <taxon>Bacillota</taxon>
        <taxon>Bacilli</taxon>
        <taxon>Bacillales</taxon>
        <taxon>Staphylococcaceae</taxon>
        <taxon>Staphylococcus</taxon>
    </lineage>
</organism>
<dbReference type="Pfam" id="PF12697">
    <property type="entry name" value="Abhydrolase_6"/>
    <property type="match status" value="1"/>
</dbReference>
<dbReference type="Proteomes" id="UP001197626">
    <property type="component" value="Chromosome"/>
</dbReference>
<name>A0ABY3PB35_9STAP</name>
<gene>
    <name evidence="3 5" type="primary">menH</name>
    <name evidence="5" type="ORF">LN051_08015</name>
</gene>